<dbReference type="PROSITE" id="PS50863">
    <property type="entry name" value="B3"/>
    <property type="match status" value="1"/>
</dbReference>
<dbReference type="GO" id="GO:0006355">
    <property type="term" value="P:regulation of DNA-templated transcription"/>
    <property type="evidence" value="ECO:0007669"/>
    <property type="project" value="InterPro"/>
</dbReference>
<reference evidence="12" key="2">
    <citation type="submission" date="2022-03" db="EMBL/GenBank/DDBJ databases">
        <title>Draft title - Genomic analysis of global carrot germplasm unveils the trajectory of domestication and the origin of high carotenoid orange carrot.</title>
        <authorList>
            <person name="Iorizzo M."/>
            <person name="Ellison S."/>
            <person name="Senalik D."/>
            <person name="Macko-Podgorni A."/>
            <person name="Grzebelus D."/>
            <person name="Bostan H."/>
            <person name="Rolling W."/>
            <person name="Curaba J."/>
            <person name="Simon P."/>
        </authorList>
    </citation>
    <scope>NUCLEOTIDE SEQUENCE</scope>
    <source>
        <tissue evidence="12">Leaf</tissue>
    </source>
</reference>
<dbReference type="GO" id="GO:0003677">
    <property type="term" value="F:DNA binding"/>
    <property type="evidence" value="ECO:0007669"/>
    <property type="project" value="UniProtKB-KW"/>
</dbReference>
<feature type="compositionally biased region" description="Low complexity" evidence="10">
    <location>
        <begin position="18"/>
        <end position="35"/>
    </location>
</feature>
<dbReference type="SUPFAM" id="SSF101936">
    <property type="entry name" value="DNA-binding pseudobarrel domain"/>
    <property type="match status" value="1"/>
</dbReference>
<keyword evidence="4 9" id="KW-0805">Transcription regulation</keyword>
<evidence type="ECO:0000256" key="10">
    <source>
        <dbReference type="SAM" id="MobiDB-lite"/>
    </source>
</evidence>
<dbReference type="InterPro" id="IPR010525">
    <property type="entry name" value="ARF_dom"/>
</dbReference>
<name>A0AAF1ANL5_DAUCS</name>
<comment type="subcellular location">
    <subcellularLocation>
        <location evidence="1 9">Nucleus</location>
    </subcellularLocation>
</comment>
<comment type="similarity">
    <text evidence="2 9">Belongs to the ARF family.</text>
</comment>
<keyword evidence="13" id="KW-1185">Reference proteome</keyword>
<dbReference type="GO" id="GO:0005634">
    <property type="term" value="C:nucleus"/>
    <property type="evidence" value="ECO:0007669"/>
    <property type="project" value="UniProtKB-SubCell"/>
</dbReference>
<organism evidence="12 13">
    <name type="scientific">Daucus carota subsp. sativus</name>
    <name type="common">Carrot</name>
    <dbReference type="NCBI Taxonomy" id="79200"/>
    <lineage>
        <taxon>Eukaryota</taxon>
        <taxon>Viridiplantae</taxon>
        <taxon>Streptophyta</taxon>
        <taxon>Embryophyta</taxon>
        <taxon>Tracheophyta</taxon>
        <taxon>Spermatophyta</taxon>
        <taxon>Magnoliopsida</taxon>
        <taxon>eudicotyledons</taxon>
        <taxon>Gunneridae</taxon>
        <taxon>Pentapetalae</taxon>
        <taxon>asterids</taxon>
        <taxon>campanulids</taxon>
        <taxon>Apiales</taxon>
        <taxon>Apiaceae</taxon>
        <taxon>Apioideae</taxon>
        <taxon>Scandiceae</taxon>
        <taxon>Daucinae</taxon>
        <taxon>Daucus</taxon>
        <taxon>Daucus sect. Daucus</taxon>
    </lineage>
</organism>
<feature type="region of interest" description="Disordered" evidence="10">
    <location>
        <begin position="14"/>
        <end position="35"/>
    </location>
</feature>
<evidence type="ECO:0000256" key="4">
    <source>
        <dbReference type="ARBA" id="ARBA00023015"/>
    </source>
</evidence>
<dbReference type="FunFam" id="2.30.30.1040:FF:000001">
    <property type="entry name" value="Auxin response factor"/>
    <property type="match status" value="1"/>
</dbReference>
<comment type="function">
    <text evidence="9">Auxin response factors (ARFs) are transcriptional factors that bind specifically to the DNA sequence 5'-TGTCTC-3' found in the auxin-responsive promoter elements (AuxREs).</text>
</comment>
<keyword evidence="5 9" id="KW-0238">DNA-binding</keyword>
<evidence type="ECO:0000256" key="5">
    <source>
        <dbReference type="ARBA" id="ARBA00023125"/>
    </source>
</evidence>
<evidence type="ECO:0000256" key="8">
    <source>
        <dbReference type="ARBA" id="ARBA00023294"/>
    </source>
</evidence>
<evidence type="ECO:0000313" key="13">
    <source>
        <dbReference type="Proteomes" id="UP000077755"/>
    </source>
</evidence>
<sequence length="653" mass="72921">MCRLIDLNTVNEDDDETTPYSFDSSASSSSSTPVPVNVTTSSPAVCLELWHACAGPLISLPKKGSSVVYLPQGQLEYMKDVPDAAYHLPAHVFCRVLDVKFHAEAATDEVYAQVCLIPESQIEVKWWEGKSDAQAEDEETEFVVKSMTPHMFCKNLTASDTSTHGGFSVPRRAAEDCFPPLDYKQQRPSQELVAKDLHGLEWKFRHIYRGQPRRHLLTTGWSAFVNKKKLVCGDAVLFLRGDDGELRLGIRRAGQAKSGAKFALACTLQLNDIASVVKAISTKSVFNLCYNPRSSSSNFVVPFYKFSKSLSNSFTPGMRFKMLTETEDATERRCPGLIIGISDVDPLRWPGSKWRCLMVRWDDMEVTQHNRVSPWEIELSSYVSGASGLVLHSMKRSRIGFPTQPDLPVSRGTGLSDFRKSLRSEKVLQGQEINSFHASFKGAHAQKHHPPDKRGWYPGSVSCDSAIGSGARSNLRNSEKSCDGVDFGESLRLNKVLQGQETYSKHPYGKCPQATLGNGDPGHMKGVQAISDGTGLFGFPLTESSHVHKECNPNWVQSPYIQQSSHLPQRDEQFYSHSLSTTKMVGGSCTKASDIYTARDMLLDIAMSTYLKTKRFWSIAIQSKCLWIVRKKRCNKSLIEHNMWCKVDLENIH</sequence>
<dbReference type="InterPro" id="IPR044835">
    <property type="entry name" value="ARF_plant"/>
</dbReference>
<evidence type="ECO:0000256" key="3">
    <source>
        <dbReference type="ARBA" id="ARBA00022473"/>
    </source>
</evidence>
<dbReference type="SMART" id="SM01019">
    <property type="entry name" value="B3"/>
    <property type="match status" value="1"/>
</dbReference>
<dbReference type="Proteomes" id="UP000077755">
    <property type="component" value="Chromosome 2"/>
</dbReference>
<dbReference type="Gene3D" id="2.40.330.10">
    <property type="entry name" value="DNA-binding pseudobarrel domain"/>
    <property type="match status" value="1"/>
</dbReference>
<dbReference type="Gene3D" id="2.30.30.1040">
    <property type="match status" value="1"/>
</dbReference>
<dbReference type="CDD" id="cd10017">
    <property type="entry name" value="B3_DNA"/>
    <property type="match status" value="1"/>
</dbReference>
<evidence type="ECO:0000256" key="1">
    <source>
        <dbReference type="ARBA" id="ARBA00004123"/>
    </source>
</evidence>
<dbReference type="Pfam" id="PF02362">
    <property type="entry name" value="B3"/>
    <property type="match status" value="1"/>
</dbReference>
<evidence type="ECO:0000256" key="2">
    <source>
        <dbReference type="ARBA" id="ARBA00007853"/>
    </source>
</evidence>
<accession>A0AAF1ANL5</accession>
<proteinExistence type="inferred from homology"/>
<dbReference type="GO" id="GO:0009734">
    <property type="term" value="P:auxin-activated signaling pathway"/>
    <property type="evidence" value="ECO:0007669"/>
    <property type="project" value="UniProtKB-KW"/>
</dbReference>
<keyword evidence="6 9" id="KW-0804">Transcription</keyword>
<dbReference type="InterPro" id="IPR015300">
    <property type="entry name" value="DNA-bd_pseudobarrel_sf"/>
</dbReference>
<dbReference type="InterPro" id="IPR003340">
    <property type="entry name" value="B3_DNA-bd"/>
</dbReference>
<dbReference type="EMBL" id="CP093344">
    <property type="protein sequence ID" value="WOG89789.1"/>
    <property type="molecule type" value="Genomic_DNA"/>
</dbReference>
<dbReference type="Pfam" id="PF06507">
    <property type="entry name" value="ARF_AD"/>
    <property type="match status" value="1"/>
</dbReference>
<dbReference type="FunFam" id="2.40.330.10:FF:000001">
    <property type="entry name" value="Auxin response factor"/>
    <property type="match status" value="1"/>
</dbReference>
<feature type="domain" description="TF-B3" evidence="11">
    <location>
        <begin position="152"/>
        <end position="254"/>
    </location>
</feature>
<gene>
    <name evidence="12" type="ORF">DCAR_0209028</name>
</gene>
<keyword evidence="8 9" id="KW-0927">Auxin signaling pathway</keyword>
<keyword evidence="3" id="KW-0217">Developmental protein</keyword>
<comment type="subunit">
    <text evidence="9">Homodimers and heterodimers.</text>
</comment>
<evidence type="ECO:0000256" key="6">
    <source>
        <dbReference type="ARBA" id="ARBA00023163"/>
    </source>
</evidence>
<protein>
    <recommendedName>
        <fullName evidence="9">Auxin response factor</fullName>
    </recommendedName>
</protein>
<keyword evidence="7 9" id="KW-0539">Nucleus</keyword>
<dbReference type="PANTHER" id="PTHR31384">
    <property type="entry name" value="AUXIN RESPONSE FACTOR 4-RELATED"/>
    <property type="match status" value="1"/>
</dbReference>
<evidence type="ECO:0000256" key="7">
    <source>
        <dbReference type="ARBA" id="ARBA00023242"/>
    </source>
</evidence>
<evidence type="ECO:0000259" key="11">
    <source>
        <dbReference type="PROSITE" id="PS50863"/>
    </source>
</evidence>
<dbReference type="PANTHER" id="PTHR31384:SF5">
    <property type="entry name" value="AUXIN RESPONSE FACTOR 3"/>
    <property type="match status" value="1"/>
</dbReference>
<dbReference type="AlphaFoldDB" id="A0AAF1ANL5"/>
<evidence type="ECO:0000313" key="12">
    <source>
        <dbReference type="EMBL" id="WOG89789.1"/>
    </source>
</evidence>
<reference evidence="12" key="1">
    <citation type="journal article" date="2016" name="Nat. Genet.">
        <title>A high-quality carrot genome assembly provides new insights into carotenoid accumulation and asterid genome evolution.</title>
        <authorList>
            <person name="Iorizzo M."/>
            <person name="Ellison S."/>
            <person name="Senalik D."/>
            <person name="Zeng P."/>
            <person name="Satapoomin P."/>
            <person name="Huang J."/>
            <person name="Bowman M."/>
            <person name="Iovene M."/>
            <person name="Sanseverino W."/>
            <person name="Cavagnaro P."/>
            <person name="Yildiz M."/>
            <person name="Macko-Podgorni A."/>
            <person name="Moranska E."/>
            <person name="Grzebelus E."/>
            <person name="Grzebelus D."/>
            <person name="Ashrafi H."/>
            <person name="Zheng Z."/>
            <person name="Cheng S."/>
            <person name="Spooner D."/>
            <person name="Van Deynze A."/>
            <person name="Simon P."/>
        </authorList>
    </citation>
    <scope>NUCLEOTIDE SEQUENCE</scope>
    <source>
        <tissue evidence="12">Leaf</tissue>
    </source>
</reference>
<evidence type="ECO:0000256" key="9">
    <source>
        <dbReference type="RuleBase" id="RU004561"/>
    </source>
</evidence>